<name>A0A4Y2L7M2_ARAVE</name>
<protein>
    <submittedName>
        <fullName evidence="1">Uncharacterized protein</fullName>
    </submittedName>
</protein>
<evidence type="ECO:0000313" key="1">
    <source>
        <dbReference type="EMBL" id="GBN10474.1"/>
    </source>
</evidence>
<gene>
    <name evidence="1" type="ORF">AVEN_268447_1</name>
</gene>
<keyword evidence="2" id="KW-1185">Reference proteome</keyword>
<comment type="caution">
    <text evidence="1">The sequence shown here is derived from an EMBL/GenBank/DDBJ whole genome shotgun (WGS) entry which is preliminary data.</text>
</comment>
<dbReference type="EMBL" id="BGPR01005470">
    <property type="protein sequence ID" value="GBN10474.1"/>
    <property type="molecule type" value="Genomic_DNA"/>
</dbReference>
<dbReference type="AlphaFoldDB" id="A0A4Y2L7M2"/>
<sequence length="98" mass="10506">MLCLIFPPKMGGGKKLSWEKWQSFRTPTSVSDCCLGDCSSLGPARFGKPCVEKNGLGTNGIDLELRPQFLIAVLAIVLHLAPLASASRALPFIFPTSS</sequence>
<organism evidence="1 2">
    <name type="scientific">Araneus ventricosus</name>
    <name type="common">Orbweaver spider</name>
    <name type="synonym">Epeira ventricosa</name>
    <dbReference type="NCBI Taxonomy" id="182803"/>
    <lineage>
        <taxon>Eukaryota</taxon>
        <taxon>Metazoa</taxon>
        <taxon>Ecdysozoa</taxon>
        <taxon>Arthropoda</taxon>
        <taxon>Chelicerata</taxon>
        <taxon>Arachnida</taxon>
        <taxon>Araneae</taxon>
        <taxon>Araneomorphae</taxon>
        <taxon>Entelegynae</taxon>
        <taxon>Araneoidea</taxon>
        <taxon>Araneidae</taxon>
        <taxon>Araneus</taxon>
    </lineage>
</organism>
<evidence type="ECO:0000313" key="2">
    <source>
        <dbReference type="Proteomes" id="UP000499080"/>
    </source>
</evidence>
<accession>A0A4Y2L7M2</accession>
<dbReference type="Proteomes" id="UP000499080">
    <property type="component" value="Unassembled WGS sequence"/>
</dbReference>
<reference evidence="1 2" key="1">
    <citation type="journal article" date="2019" name="Sci. Rep.">
        <title>Orb-weaving spider Araneus ventricosus genome elucidates the spidroin gene catalogue.</title>
        <authorList>
            <person name="Kono N."/>
            <person name="Nakamura H."/>
            <person name="Ohtoshi R."/>
            <person name="Moran D.A.P."/>
            <person name="Shinohara A."/>
            <person name="Yoshida Y."/>
            <person name="Fujiwara M."/>
            <person name="Mori M."/>
            <person name="Tomita M."/>
            <person name="Arakawa K."/>
        </authorList>
    </citation>
    <scope>NUCLEOTIDE SEQUENCE [LARGE SCALE GENOMIC DNA]</scope>
</reference>
<proteinExistence type="predicted"/>